<keyword evidence="6" id="KW-1185">Reference proteome</keyword>
<accession>A0A2H3B2U7</accession>
<gene>
    <name evidence="5" type="ORF">ARMSODRAFT_1026721</name>
</gene>
<dbReference type="GO" id="GO:0008270">
    <property type="term" value="F:zinc ion binding"/>
    <property type="evidence" value="ECO:0007669"/>
    <property type="project" value="UniProtKB-KW"/>
</dbReference>
<evidence type="ECO:0000256" key="1">
    <source>
        <dbReference type="ARBA" id="ARBA00022664"/>
    </source>
</evidence>
<name>A0A2H3B2U7_9AGAR</name>
<keyword evidence="2" id="KW-0862">Zinc</keyword>
<evidence type="ECO:0000313" key="6">
    <source>
        <dbReference type="Proteomes" id="UP000218334"/>
    </source>
</evidence>
<dbReference type="InterPro" id="IPR001878">
    <property type="entry name" value="Znf_CCHC"/>
</dbReference>
<proteinExistence type="predicted"/>
<dbReference type="AlphaFoldDB" id="A0A2H3B2U7"/>
<dbReference type="SMART" id="SM00343">
    <property type="entry name" value="ZnF_C2HC"/>
    <property type="match status" value="1"/>
</dbReference>
<keyword evidence="2" id="KW-0479">Metal-binding</keyword>
<reference evidence="6" key="1">
    <citation type="journal article" date="2017" name="Nat. Ecol. Evol.">
        <title>Genome expansion and lineage-specific genetic innovations in the forest pathogenic fungi Armillaria.</title>
        <authorList>
            <person name="Sipos G."/>
            <person name="Prasanna A.N."/>
            <person name="Walter M.C."/>
            <person name="O'Connor E."/>
            <person name="Balint B."/>
            <person name="Krizsan K."/>
            <person name="Kiss B."/>
            <person name="Hess J."/>
            <person name="Varga T."/>
            <person name="Slot J."/>
            <person name="Riley R."/>
            <person name="Boka B."/>
            <person name="Rigling D."/>
            <person name="Barry K."/>
            <person name="Lee J."/>
            <person name="Mihaltcheva S."/>
            <person name="LaButti K."/>
            <person name="Lipzen A."/>
            <person name="Waldron R."/>
            <person name="Moloney N.M."/>
            <person name="Sperisen C."/>
            <person name="Kredics L."/>
            <person name="Vagvoelgyi C."/>
            <person name="Patrignani A."/>
            <person name="Fitzpatrick D."/>
            <person name="Nagy I."/>
            <person name="Doyle S."/>
            <person name="Anderson J.B."/>
            <person name="Grigoriev I.V."/>
            <person name="Gueldener U."/>
            <person name="Muensterkoetter M."/>
            <person name="Nagy L.G."/>
        </authorList>
    </citation>
    <scope>NUCLEOTIDE SEQUENCE [LARGE SCALE GENOMIC DNA]</scope>
    <source>
        <strain evidence="6">28-4</strain>
    </source>
</reference>
<evidence type="ECO:0000313" key="5">
    <source>
        <dbReference type="EMBL" id="PBK60328.1"/>
    </source>
</evidence>
<feature type="compositionally biased region" description="Basic and acidic residues" evidence="3">
    <location>
        <begin position="1"/>
        <end position="10"/>
    </location>
</feature>
<keyword evidence="1" id="KW-0507">mRNA processing</keyword>
<organism evidence="5 6">
    <name type="scientific">Armillaria solidipes</name>
    <dbReference type="NCBI Taxonomy" id="1076256"/>
    <lineage>
        <taxon>Eukaryota</taxon>
        <taxon>Fungi</taxon>
        <taxon>Dikarya</taxon>
        <taxon>Basidiomycota</taxon>
        <taxon>Agaricomycotina</taxon>
        <taxon>Agaricomycetes</taxon>
        <taxon>Agaricomycetidae</taxon>
        <taxon>Agaricales</taxon>
        <taxon>Marasmiineae</taxon>
        <taxon>Physalacriaceae</taxon>
        <taxon>Armillaria</taxon>
    </lineage>
</organism>
<evidence type="ECO:0000259" key="4">
    <source>
        <dbReference type="PROSITE" id="PS50158"/>
    </source>
</evidence>
<protein>
    <recommendedName>
        <fullName evidence="4">CCHC-type domain-containing protein</fullName>
    </recommendedName>
</protein>
<dbReference type="GO" id="GO:0006397">
    <property type="term" value="P:mRNA processing"/>
    <property type="evidence" value="ECO:0007669"/>
    <property type="project" value="UniProtKB-KW"/>
</dbReference>
<evidence type="ECO:0000256" key="3">
    <source>
        <dbReference type="SAM" id="MobiDB-lite"/>
    </source>
</evidence>
<dbReference type="EMBL" id="KZ293489">
    <property type="protein sequence ID" value="PBK60328.1"/>
    <property type="molecule type" value="Genomic_DNA"/>
</dbReference>
<dbReference type="GO" id="GO:0003676">
    <property type="term" value="F:nucleic acid binding"/>
    <property type="evidence" value="ECO:0007669"/>
    <property type="project" value="InterPro"/>
</dbReference>
<keyword evidence="2" id="KW-0863">Zinc-finger</keyword>
<feature type="compositionally biased region" description="Polar residues" evidence="3">
    <location>
        <begin position="13"/>
        <end position="54"/>
    </location>
</feature>
<dbReference type="InterPro" id="IPR036875">
    <property type="entry name" value="Znf_CCHC_sf"/>
</dbReference>
<dbReference type="PROSITE" id="PS50158">
    <property type="entry name" value="ZF_CCHC"/>
    <property type="match status" value="1"/>
</dbReference>
<dbReference type="SUPFAM" id="SSF57756">
    <property type="entry name" value="Retrovirus zinc finger-like domains"/>
    <property type="match status" value="1"/>
</dbReference>
<dbReference type="Gene3D" id="4.10.60.10">
    <property type="entry name" value="Zinc finger, CCHC-type"/>
    <property type="match status" value="1"/>
</dbReference>
<feature type="domain" description="CCHC-type" evidence="4">
    <location>
        <begin position="89"/>
        <end position="103"/>
    </location>
</feature>
<feature type="region of interest" description="Disordered" evidence="3">
    <location>
        <begin position="1"/>
        <end position="57"/>
    </location>
</feature>
<sequence>MHEECQKKWAFDQVTNPTHNVQHQPKDSSNTTTSNYKAGGMTSSSVAKPLSNATLPRDATMGKWHAVKTTMYKGSGEPMDISKLRTEGKCFRCHKKGHLSKDCLDKKEYKDICSVYMAEQAKTEEKEESKVKEVKETAV</sequence>
<dbReference type="Proteomes" id="UP000218334">
    <property type="component" value="Unassembled WGS sequence"/>
</dbReference>
<evidence type="ECO:0000256" key="2">
    <source>
        <dbReference type="PROSITE-ProRule" id="PRU00047"/>
    </source>
</evidence>